<dbReference type="GO" id="GO:0031992">
    <property type="term" value="F:energy transducer activity"/>
    <property type="evidence" value="ECO:0007669"/>
    <property type="project" value="TreeGrafter"/>
</dbReference>
<dbReference type="Pfam" id="PF03544">
    <property type="entry name" value="TonB_C"/>
    <property type="match status" value="2"/>
</dbReference>
<evidence type="ECO:0000256" key="5">
    <source>
        <dbReference type="ARBA" id="ARBA00022519"/>
    </source>
</evidence>
<evidence type="ECO:0000256" key="10">
    <source>
        <dbReference type="SAM" id="SignalP"/>
    </source>
</evidence>
<keyword evidence="8" id="KW-1133">Transmembrane helix</keyword>
<evidence type="ECO:0000313" key="13">
    <source>
        <dbReference type="Proteomes" id="UP000292884"/>
    </source>
</evidence>
<proteinExistence type="inferred from homology"/>
<evidence type="ECO:0000256" key="6">
    <source>
        <dbReference type="ARBA" id="ARBA00022692"/>
    </source>
</evidence>
<dbReference type="InterPro" id="IPR006260">
    <property type="entry name" value="TonB/TolA_C"/>
</dbReference>
<dbReference type="AlphaFoldDB" id="A0A4R0N279"/>
<comment type="similarity">
    <text evidence="2">Belongs to the TonB family.</text>
</comment>
<feature type="domain" description="TonB C-terminal" evidence="11">
    <location>
        <begin position="172"/>
        <end position="263"/>
    </location>
</feature>
<evidence type="ECO:0000313" key="12">
    <source>
        <dbReference type="EMBL" id="TCC93437.1"/>
    </source>
</evidence>
<evidence type="ECO:0000256" key="3">
    <source>
        <dbReference type="ARBA" id="ARBA00022448"/>
    </source>
</evidence>
<dbReference type="NCBIfam" id="TIGR01352">
    <property type="entry name" value="tonB_Cterm"/>
    <property type="match status" value="2"/>
</dbReference>
<keyword evidence="7" id="KW-0653">Protein transport</keyword>
<dbReference type="Gene3D" id="3.30.1150.10">
    <property type="match status" value="2"/>
</dbReference>
<organism evidence="12 13">
    <name type="scientific">Pedobacter frigiditerrae</name>
    <dbReference type="NCBI Taxonomy" id="2530452"/>
    <lineage>
        <taxon>Bacteria</taxon>
        <taxon>Pseudomonadati</taxon>
        <taxon>Bacteroidota</taxon>
        <taxon>Sphingobacteriia</taxon>
        <taxon>Sphingobacteriales</taxon>
        <taxon>Sphingobacteriaceae</taxon>
        <taxon>Pedobacter</taxon>
    </lineage>
</organism>
<sequence length="263" mass="29116">MKKLIYSSLIAVLLLTFCQKSAIAQDDEKIYNFVSIKNPPTYPGGLQAFYKFLGANIKYPEMAAKNNVQGKVLVSFVVEKDGSLTDIKIERSLGSGTDEETIRVLKLSRNWNPGIEDAKPVRVKYNIPVKFALAGGKANANTTNTVKSTDAVVEDNTVYNFVSMENPPKYPGGLDKLYKFLGENIKYPTEAKENKIQGKVLASFTVLKDGALADIKVERKLGYGTDEEAVRVLKLSKKWEPGLQNGKPVNVKYNIPISFNLAK</sequence>
<feature type="domain" description="TonB C-terminal" evidence="11">
    <location>
        <begin position="44"/>
        <end position="140"/>
    </location>
</feature>
<keyword evidence="3" id="KW-0813">Transport</keyword>
<evidence type="ECO:0000256" key="8">
    <source>
        <dbReference type="ARBA" id="ARBA00022989"/>
    </source>
</evidence>
<dbReference type="GO" id="GO:0015031">
    <property type="term" value="P:protein transport"/>
    <property type="evidence" value="ECO:0007669"/>
    <property type="project" value="UniProtKB-KW"/>
</dbReference>
<accession>A0A4R0N279</accession>
<evidence type="ECO:0000256" key="2">
    <source>
        <dbReference type="ARBA" id="ARBA00006555"/>
    </source>
</evidence>
<comment type="caution">
    <text evidence="12">The sequence shown here is derived from an EMBL/GenBank/DDBJ whole genome shotgun (WGS) entry which is preliminary data.</text>
</comment>
<dbReference type="Proteomes" id="UP000292884">
    <property type="component" value="Unassembled WGS sequence"/>
</dbReference>
<protein>
    <submittedName>
        <fullName evidence="12">Energy transducer TonB</fullName>
    </submittedName>
</protein>
<gene>
    <name evidence="12" type="ORF">EZ428_01300</name>
</gene>
<dbReference type="PANTHER" id="PTHR33446">
    <property type="entry name" value="PROTEIN TONB-RELATED"/>
    <property type="match status" value="1"/>
</dbReference>
<dbReference type="EMBL" id="SJSK01000001">
    <property type="protein sequence ID" value="TCC93437.1"/>
    <property type="molecule type" value="Genomic_DNA"/>
</dbReference>
<evidence type="ECO:0000256" key="4">
    <source>
        <dbReference type="ARBA" id="ARBA00022475"/>
    </source>
</evidence>
<dbReference type="SUPFAM" id="SSF74653">
    <property type="entry name" value="TolA/TonB C-terminal domain"/>
    <property type="match status" value="2"/>
</dbReference>
<keyword evidence="5" id="KW-0997">Cell inner membrane</keyword>
<feature type="signal peptide" evidence="10">
    <location>
        <begin position="1"/>
        <end position="24"/>
    </location>
</feature>
<keyword evidence="4" id="KW-1003">Cell membrane</keyword>
<dbReference type="InterPro" id="IPR051045">
    <property type="entry name" value="TonB-dependent_transducer"/>
</dbReference>
<keyword evidence="13" id="KW-1185">Reference proteome</keyword>
<dbReference type="GO" id="GO:0055085">
    <property type="term" value="P:transmembrane transport"/>
    <property type="evidence" value="ECO:0007669"/>
    <property type="project" value="InterPro"/>
</dbReference>
<dbReference type="PANTHER" id="PTHR33446:SF2">
    <property type="entry name" value="PROTEIN TONB"/>
    <property type="match status" value="1"/>
</dbReference>
<dbReference type="RefSeq" id="WP_131551305.1">
    <property type="nucleotide sequence ID" value="NZ_SJSK01000001.1"/>
</dbReference>
<dbReference type="InterPro" id="IPR037682">
    <property type="entry name" value="TonB_C"/>
</dbReference>
<reference evidence="12 13" key="1">
    <citation type="submission" date="2019-02" db="EMBL/GenBank/DDBJ databases">
        <title>Pedobacter sp. RP-1-13 sp. nov., isolated from Arctic soil.</title>
        <authorList>
            <person name="Dahal R.H."/>
        </authorList>
    </citation>
    <scope>NUCLEOTIDE SEQUENCE [LARGE SCALE GENOMIC DNA]</scope>
    <source>
        <strain evidence="12 13">RP-1-13</strain>
    </source>
</reference>
<keyword evidence="10" id="KW-0732">Signal</keyword>
<evidence type="ECO:0000256" key="1">
    <source>
        <dbReference type="ARBA" id="ARBA00004383"/>
    </source>
</evidence>
<dbReference type="GO" id="GO:0098797">
    <property type="term" value="C:plasma membrane protein complex"/>
    <property type="evidence" value="ECO:0007669"/>
    <property type="project" value="TreeGrafter"/>
</dbReference>
<evidence type="ECO:0000256" key="9">
    <source>
        <dbReference type="ARBA" id="ARBA00023136"/>
    </source>
</evidence>
<name>A0A4R0N279_9SPHI</name>
<dbReference type="OrthoDB" id="649093at2"/>
<keyword evidence="9" id="KW-0472">Membrane</keyword>
<keyword evidence="6" id="KW-0812">Transmembrane</keyword>
<evidence type="ECO:0000256" key="7">
    <source>
        <dbReference type="ARBA" id="ARBA00022927"/>
    </source>
</evidence>
<feature type="chain" id="PRO_5020664388" evidence="10">
    <location>
        <begin position="25"/>
        <end position="263"/>
    </location>
</feature>
<comment type="subcellular location">
    <subcellularLocation>
        <location evidence="1">Cell inner membrane</location>
        <topology evidence="1">Single-pass membrane protein</topology>
        <orientation evidence="1">Periplasmic side</orientation>
    </subcellularLocation>
</comment>
<dbReference type="PROSITE" id="PS52015">
    <property type="entry name" value="TONB_CTD"/>
    <property type="match status" value="2"/>
</dbReference>
<evidence type="ECO:0000259" key="11">
    <source>
        <dbReference type="PROSITE" id="PS52015"/>
    </source>
</evidence>